<evidence type="ECO:0000313" key="1">
    <source>
        <dbReference type="EMBL" id="MSD17247.1"/>
    </source>
</evidence>
<comment type="caution">
    <text evidence="1">The sequence shown here is derived from an EMBL/GenBank/DDBJ whole genome shotgun (WGS) entry which is preliminary data.</text>
</comment>
<dbReference type="Proteomes" id="UP000431304">
    <property type="component" value="Unassembled WGS sequence"/>
</dbReference>
<sequence>MEIKVVLGFKKASSSNRKNEIQKEIKGIERGMSKMVDYAPGMRTIIRDEEWIVKK</sequence>
<dbReference type="RefSeq" id="WP_154315108.1">
    <property type="nucleotide sequence ID" value="NZ_CP173382.1"/>
</dbReference>
<reference evidence="1 2" key="1">
    <citation type="journal article" date="2019" name="Nat. Med.">
        <title>A library of human gut bacterial isolates paired with longitudinal multiomics data enables mechanistic microbiome research.</title>
        <authorList>
            <person name="Poyet M."/>
            <person name="Groussin M."/>
            <person name="Gibbons S.M."/>
            <person name="Avila-Pacheco J."/>
            <person name="Jiang X."/>
            <person name="Kearney S.M."/>
            <person name="Perrotta A.R."/>
            <person name="Berdy B."/>
            <person name="Zhao S."/>
            <person name="Lieberman T.D."/>
            <person name="Swanson P.K."/>
            <person name="Smith M."/>
            <person name="Roesemann S."/>
            <person name="Alexander J.E."/>
            <person name="Rich S.A."/>
            <person name="Livny J."/>
            <person name="Vlamakis H."/>
            <person name="Clish C."/>
            <person name="Bullock K."/>
            <person name="Deik A."/>
            <person name="Scott J."/>
            <person name="Pierce K.A."/>
            <person name="Xavier R.J."/>
            <person name="Alm E.J."/>
        </authorList>
    </citation>
    <scope>NUCLEOTIDE SEQUENCE [LARGE SCALE GENOMIC DNA]</scope>
    <source>
        <strain evidence="1 2">BIOML-A3</strain>
    </source>
</reference>
<dbReference type="AlphaFoldDB" id="A0A844E0T1"/>
<name>A0A844E0T1_EUBRA</name>
<evidence type="ECO:0000313" key="2">
    <source>
        <dbReference type="Proteomes" id="UP000431304"/>
    </source>
</evidence>
<dbReference type="GeneID" id="97389789"/>
<organism evidence="1 2">
    <name type="scientific">Eubacterium ramulus</name>
    <dbReference type="NCBI Taxonomy" id="39490"/>
    <lineage>
        <taxon>Bacteria</taxon>
        <taxon>Bacillati</taxon>
        <taxon>Bacillota</taxon>
        <taxon>Clostridia</taxon>
        <taxon>Eubacteriales</taxon>
        <taxon>Eubacteriaceae</taxon>
        <taxon>Eubacterium</taxon>
    </lineage>
</organism>
<proteinExistence type="predicted"/>
<dbReference type="EMBL" id="WKRA01000034">
    <property type="protein sequence ID" value="MSD17247.1"/>
    <property type="molecule type" value="Genomic_DNA"/>
</dbReference>
<protein>
    <submittedName>
        <fullName evidence="1">Uncharacterized protein</fullName>
    </submittedName>
</protein>
<gene>
    <name evidence="1" type="ORF">GKE72_14530</name>
</gene>
<dbReference type="OrthoDB" id="9814088at2"/>
<accession>A0A844E0T1</accession>